<evidence type="ECO:0000313" key="2">
    <source>
        <dbReference type="Proteomes" id="UP000297713"/>
    </source>
</evidence>
<protein>
    <submittedName>
        <fullName evidence="1">Uncharacterized protein</fullName>
    </submittedName>
</protein>
<evidence type="ECO:0000313" key="1">
    <source>
        <dbReference type="EMBL" id="TFE68942.1"/>
    </source>
</evidence>
<accession>A0A4Y8PDK9</accession>
<organism evidence="1 2">
    <name type="scientific">Methylacidiphilum caldifontis</name>
    <dbReference type="NCBI Taxonomy" id="2795386"/>
    <lineage>
        <taxon>Bacteria</taxon>
        <taxon>Pseudomonadati</taxon>
        <taxon>Verrucomicrobiota</taxon>
        <taxon>Methylacidiphilae</taxon>
        <taxon>Methylacidiphilales</taxon>
        <taxon>Methylacidiphilaceae</taxon>
        <taxon>Methylacidiphilum (ex Ratnadevi et al. 2023)</taxon>
    </lineage>
</organism>
<name>A0A4Y8PDK9_9BACT</name>
<keyword evidence="2" id="KW-1185">Reference proteome</keyword>
<reference evidence="1 2" key="1">
    <citation type="submission" date="2016-05" db="EMBL/GenBank/DDBJ databases">
        <title>Diversity and Homogeneity among Thermoacidophilic Verrucomicrobia Methanotrophs Linked with Geographical Origin.</title>
        <authorList>
            <person name="Erikstad H.-A."/>
            <person name="Smestad N.B."/>
            <person name="Ceballos R.M."/>
            <person name="Birkeland N.-K."/>
        </authorList>
    </citation>
    <scope>NUCLEOTIDE SEQUENCE [LARGE SCALE GENOMIC DNA]</scope>
    <source>
        <strain evidence="1 2">Phi</strain>
    </source>
</reference>
<sequence>MQNLAGFGRANPPGLTSDAQLANAREAQLAVFHPRTRKQALAISVGLVTPSFETMQRLEAGKPRLLTVLHPAEEVPEG</sequence>
<dbReference type="EMBL" id="LXQC01000136">
    <property type="protein sequence ID" value="TFE68942.1"/>
    <property type="molecule type" value="Genomic_DNA"/>
</dbReference>
<proteinExistence type="predicted"/>
<dbReference type="AlphaFoldDB" id="A0A4Y8PDK9"/>
<dbReference type="Proteomes" id="UP000297713">
    <property type="component" value="Unassembled WGS sequence"/>
</dbReference>
<gene>
    <name evidence="1" type="ORF">A7Q10_07585</name>
</gene>
<comment type="caution">
    <text evidence="1">The sequence shown here is derived from an EMBL/GenBank/DDBJ whole genome shotgun (WGS) entry which is preliminary data.</text>
</comment>